<accession>A0A176RXM4</accession>
<reference evidence="1 2" key="1">
    <citation type="submission" date="2016-05" db="EMBL/GenBank/DDBJ databases">
        <title>Single-cell genome of chain-forming Candidatus Thiomargarita nelsonii and comparison to other large sulfur-oxidizing bacteria.</title>
        <authorList>
            <person name="Winkel M."/>
            <person name="Salman V."/>
            <person name="Woyke T."/>
            <person name="Schulz-Vogt H."/>
            <person name="Richter M."/>
            <person name="Flood B."/>
            <person name="Bailey J."/>
            <person name="Amann R."/>
            <person name="Mussmann M."/>
        </authorList>
    </citation>
    <scope>NUCLEOTIDE SEQUENCE [LARGE SCALE GENOMIC DNA]</scope>
    <source>
        <strain evidence="1 2">THI036</strain>
    </source>
</reference>
<dbReference type="AlphaFoldDB" id="A0A176RXM4"/>
<evidence type="ECO:0000313" key="2">
    <source>
        <dbReference type="Proteomes" id="UP000076962"/>
    </source>
</evidence>
<proteinExistence type="predicted"/>
<gene>
    <name evidence="1" type="ORF">THIOM_003759</name>
</gene>
<organism evidence="1 2">
    <name type="scientific">Candidatus Thiomargarita nelsonii</name>
    <dbReference type="NCBI Taxonomy" id="1003181"/>
    <lineage>
        <taxon>Bacteria</taxon>
        <taxon>Pseudomonadati</taxon>
        <taxon>Pseudomonadota</taxon>
        <taxon>Gammaproteobacteria</taxon>
        <taxon>Thiotrichales</taxon>
        <taxon>Thiotrichaceae</taxon>
        <taxon>Thiomargarita</taxon>
    </lineage>
</organism>
<dbReference type="Proteomes" id="UP000076962">
    <property type="component" value="Unassembled WGS sequence"/>
</dbReference>
<sequence>MTLLLESKALALDEPAACPKLKLWTPSDLTFVLKKVICQQGGDENETRKMVSRLKKTCNITDATIR</sequence>
<protein>
    <submittedName>
        <fullName evidence="1">Uncharacterized protein</fullName>
    </submittedName>
</protein>
<comment type="caution">
    <text evidence="1">The sequence shown here is derived from an EMBL/GenBank/DDBJ whole genome shotgun (WGS) entry which is preliminary data.</text>
</comment>
<name>A0A176RXM4_9GAMM</name>
<dbReference type="EMBL" id="LUTY01002300">
    <property type="protein sequence ID" value="OAD20533.1"/>
    <property type="molecule type" value="Genomic_DNA"/>
</dbReference>
<keyword evidence="2" id="KW-1185">Reference proteome</keyword>
<evidence type="ECO:0000313" key="1">
    <source>
        <dbReference type="EMBL" id="OAD20533.1"/>
    </source>
</evidence>